<dbReference type="PANTHER" id="PTHR43235">
    <property type="entry name" value="GLUTAMINE AMIDOTRANSFERASE PB2B2.05-RELATED"/>
    <property type="match status" value="1"/>
</dbReference>
<dbReference type="GO" id="GO:0005829">
    <property type="term" value="C:cytosol"/>
    <property type="evidence" value="ECO:0007669"/>
    <property type="project" value="TreeGrafter"/>
</dbReference>
<dbReference type="InterPro" id="IPR044668">
    <property type="entry name" value="PuuD-like"/>
</dbReference>
<dbReference type="RefSeq" id="WP_004849326.1">
    <property type="nucleotide sequence ID" value="NZ_CABIWG010000006.1"/>
</dbReference>
<sequence>MLRALITQREGHNMYGKSTDVLEAAYVEFYESMGIRLLPVSNFTKDFDAVVDQQFDLLIVTGGGTLHPRHYLEPHNAELQPRRDAMEEQLIMYCVHNNIPVIGVCRGMQHINALFGGKISYSARFKVPRPRGVDHLARIVNTDRYVKINNFHSDCVYLENMSTMFYPIVVDEENESVEAFVSPAMSILAFQWHPERIFESEEGRLFSRHLIQDFLGIPRDDAKPAID</sequence>
<dbReference type="Proteomes" id="UP000283295">
    <property type="component" value="Unassembled WGS sequence"/>
</dbReference>
<dbReference type="InterPro" id="IPR029062">
    <property type="entry name" value="Class_I_gatase-like"/>
</dbReference>
<dbReference type="PROSITE" id="PS51273">
    <property type="entry name" value="GATASE_TYPE_1"/>
    <property type="match status" value="1"/>
</dbReference>
<reference evidence="1 2" key="1">
    <citation type="submission" date="2018-08" db="EMBL/GenBank/DDBJ databases">
        <title>A genome reference for cultivated species of the human gut microbiota.</title>
        <authorList>
            <person name="Zou Y."/>
            <person name="Xue W."/>
            <person name="Luo G."/>
        </authorList>
    </citation>
    <scope>NUCLEOTIDE SEQUENCE [LARGE SCALE GENOMIC DNA]</scope>
    <source>
        <strain evidence="1 2">AF22-21</strain>
    </source>
</reference>
<organism evidence="1 2">
    <name type="scientific">Coprococcus eutactus</name>
    <dbReference type="NCBI Taxonomy" id="33043"/>
    <lineage>
        <taxon>Bacteria</taxon>
        <taxon>Bacillati</taxon>
        <taxon>Bacillota</taxon>
        <taxon>Clostridia</taxon>
        <taxon>Lachnospirales</taxon>
        <taxon>Lachnospiraceae</taxon>
        <taxon>Coprococcus</taxon>
    </lineage>
</organism>
<dbReference type="SUPFAM" id="SSF52317">
    <property type="entry name" value="Class I glutamine amidotransferase-like"/>
    <property type="match status" value="1"/>
</dbReference>
<evidence type="ECO:0000313" key="2">
    <source>
        <dbReference type="Proteomes" id="UP000283295"/>
    </source>
</evidence>
<dbReference type="AlphaFoldDB" id="A0A412IT49"/>
<dbReference type="GO" id="GO:0016811">
    <property type="term" value="F:hydrolase activity, acting on carbon-nitrogen (but not peptide) bonds, in linear amides"/>
    <property type="evidence" value="ECO:0007669"/>
    <property type="project" value="InterPro"/>
</dbReference>
<dbReference type="Gene3D" id="3.40.50.880">
    <property type="match status" value="1"/>
</dbReference>
<dbReference type="EMBL" id="QRVK01000008">
    <property type="protein sequence ID" value="RGS43273.1"/>
    <property type="molecule type" value="Genomic_DNA"/>
</dbReference>
<comment type="caution">
    <text evidence="1">The sequence shown here is derived from an EMBL/GenBank/DDBJ whole genome shotgun (WGS) entry which is preliminary data.</text>
</comment>
<name>A0A412IT49_9FIRM</name>
<dbReference type="PANTHER" id="PTHR43235:SF1">
    <property type="entry name" value="GLUTAMINE AMIDOTRANSFERASE PB2B2.05-RELATED"/>
    <property type="match status" value="1"/>
</dbReference>
<evidence type="ECO:0000313" key="1">
    <source>
        <dbReference type="EMBL" id="RGS43273.1"/>
    </source>
</evidence>
<dbReference type="InterPro" id="IPR011697">
    <property type="entry name" value="Peptidase_C26"/>
</dbReference>
<gene>
    <name evidence="1" type="ORF">DWX94_05170</name>
</gene>
<proteinExistence type="predicted"/>
<dbReference type="OrthoDB" id="9813383at2"/>
<dbReference type="Pfam" id="PF07722">
    <property type="entry name" value="Peptidase_C26"/>
    <property type="match status" value="1"/>
</dbReference>
<dbReference type="GeneID" id="92832751"/>
<protein>
    <submittedName>
        <fullName evidence="1">Uncharacterized protein</fullName>
    </submittedName>
</protein>
<accession>A0A412IT49</accession>